<comment type="caution">
    <text evidence="5">The sequence shown here is derived from an EMBL/GenBank/DDBJ whole genome shotgun (WGS) entry which is preliminary data.</text>
</comment>
<dbReference type="Pfam" id="PF00356">
    <property type="entry name" value="LacI"/>
    <property type="match status" value="1"/>
</dbReference>
<dbReference type="CDD" id="cd06295">
    <property type="entry name" value="PBP1_CelR"/>
    <property type="match status" value="1"/>
</dbReference>
<sequence length="342" mass="37360">MKDSRPTSLDIAYRAGVSQSTVSRALRDSPLVSLETREKIKAIARELNYKVDKAASNLRAKSSRTLALLIREDPTTDESHINPFFLSMLGAITRATAVRGYDLLVTFQQQSEDWHRDFEDSHRADGLILLGYGVYDSYVERLKNLQEDGAHFICWGAVHNDQPGCSIGCNNEEGGYLAGRHLVSLGRKRIAFFGDVSANSPEFSARYRGFCRALAEANIDHAAELLIAAETIETFGFEAVQRLVADNIPFDAIFAASDLIAIGALRALQKSGVKVGTDVSVVGFDDIQSAAYITPSLTTVRQDTNVAGEMLVENLLSIVAGEQVESTLLQPKLIVRESCGSN</sequence>
<evidence type="ECO:0000256" key="3">
    <source>
        <dbReference type="ARBA" id="ARBA00023163"/>
    </source>
</evidence>
<keyword evidence="3" id="KW-0804">Transcription</keyword>
<evidence type="ECO:0000259" key="4">
    <source>
        <dbReference type="PROSITE" id="PS50932"/>
    </source>
</evidence>
<dbReference type="Pfam" id="PF13377">
    <property type="entry name" value="Peripla_BP_3"/>
    <property type="match status" value="1"/>
</dbReference>
<accession>A0ABV8V3T5</accession>
<dbReference type="PANTHER" id="PTHR30146">
    <property type="entry name" value="LACI-RELATED TRANSCRIPTIONAL REPRESSOR"/>
    <property type="match status" value="1"/>
</dbReference>
<gene>
    <name evidence="5" type="ORF">ACFOX3_07445</name>
</gene>
<reference evidence="6" key="1">
    <citation type="journal article" date="2019" name="Int. J. Syst. Evol. Microbiol.">
        <title>The Global Catalogue of Microorganisms (GCM) 10K type strain sequencing project: providing services to taxonomists for standard genome sequencing and annotation.</title>
        <authorList>
            <consortium name="The Broad Institute Genomics Platform"/>
            <consortium name="The Broad Institute Genome Sequencing Center for Infectious Disease"/>
            <person name="Wu L."/>
            <person name="Ma J."/>
        </authorList>
    </citation>
    <scope>NUCLEOTIDE SEQUENCE [LARGE SCALE GENOMIC DNA]</scope>
    <source>
        <strain evidence="6">CECT 8570</strain>
    </source>
</reference>
<evidence type="ECO:0000256" key="2">
    <source>
        <dbReference type="ARBA" id="ARBA00023125"/>
    </source>
</evidence>
<dbReference type="SUPFAM" id="SSF47413">
    <property type="entry name" value="lambda repressor-like DNA-binding domains"/>
    <property type="match status" value="1"/>
</dbReference>
<dbReference type="InterPro" id="IPR000843">
    <property type="entry name" value="HTH_LacI"/>
</dbReference>
<dbReference type="CDD" id="cd01392">
    <property type="entry name" value="HTH_LacI"/>
    <property type="match status" value="1"/>
</dbReference>
<dbReference type="InterPro" id="IPR028082">
    <property type="entry name" value="Peripla_BP_I"/>
</dbReference>
<proteinExistence type="predicted"/>
<dbReference type="SUPFAM" id="SSF53822">
    <property type="entry name" value="Periplasmic binding protein-like I"/>
    <property type="match status" value="1"/>
</dbReference>
<dbReference type="PANTHER" id="PTHR30146:SF120">
    <property type="entry name" value="ALANINE RACEMASE"/>
    <property type="match status" value="1"/>
</dbReference>
<dbReference type="RefSeq" id="WP_290265699.1">
    <property type="nucleotide sequence ID" value="NZ_JAUFQG010000006.1"/>
</dbReference>
<evidence type="ECO:0000313" key="6">
    <source>
        <dbReference type="Proteomes" id="UP001595840"/>
    </source>
</evidence>
<protein>
    <submittedName>
        <fullName evidence="5">LacI family DNA-binding transcriptional regulator</fullName>
    </submittedName>
</protein>
<dbReference type="GO" id="GO:0003677">
    <property type="term" value="F:DNA binding"/>
    <property type="evidence" value="ECO:0007669"/>
    <property type="project" value="UniProtKB-KW"/>
</dbReference>
<organism evidence="5 6">
    <name type="scientific">Simiduia curdlanivorans</name>
    <dbReference type="NCBI Taxonomy" id="1492769"/>
    <lineage>
        <taxon>Bacteria</taxon>
        <taxon>Pseudomonadati</taxon>
        <taxon>Pseudomonadota</taxon>
        <taxon>Gammaproteobacteria</taxon>
        <taxon>Cellvibrionales</taxon>
        <taxon>Cellvibrionaceae</taxon>
        <taxon>Simiduia</taxon>
    </lineage>
</organism>
<name>A0ABV8V3T5_9GAMM</name>
<evidence type="ECO:0000313" key="5">
    <source>
        <dbReference type="EMBL" id="MFC4362129.1"/>
    </source>
</evidence>
<keyword evidence="1" id="KW-0805">Transcription regulation</keyword>
<dbReference type="Gene3D" id="3.40.50.2300">
    <property type="match status" value="2"/>
</dbReference>
<feature type="domain" description="HTH lacI-type" evidence="4">
    <location>
        <begin position="6"/>
        <end position="60"/>
    </location>
</feature>
<evidence type="ECO:0000256" key="1">
    <source>
        <dbReference type="ARBA" id="ARBA00023015"/>
    </source>
</evidence>
<dbReference type="InterPro" id="IPR046335">
    <property type="entry name" value="LacI/GalR-like_sensor"/>
</dbReference>
<dbReference type="PROSITE" id="PS50932">
    <property type="entry name" value="HTH_LACI_2"/>
    <property type="match status" value="1"/>
</dbReference>
<dbReference type="EMBL" id="JBHSCX010000005">
    <property type="protein sequence ID" value="MFC4362129.1"/>
    <property type="molecule type" value="Genomic_DNA"/>
</dbReference>
<dbReference type="SMART" id="SM00354">
    <property type="entry name" value="HTH_LACI"/>
    <property type="match status" value="1"/>
</dbReference>
<dbReference type="Proteomes" id="UP001595840">
    <property type="component" value="Unassembled WGS sequence"/>
</dbReference>
<keyword evidence="2 5" id="KW-0238">DNA-binding</keyword>
<dbReference type="InterPro" id="IPR010982">
    <property type="entry name" value="Lambda_DNA-bd_dom_sf"/>
</dbReference>
<dbReference type="Gene3D" id="1.10.260.40">
    <property type="entry name" value="lambda repressor-like DNA-binding domains"/>
    <property type="match status" value="1"/>
</dbReference>
<keyword evidence="6" id="KW-1185">Reference proteome</keyword>